<evidence type="ECO:0000256" key="3">
    <source>
        <dbReference type="ARBA" id="ARBA00023125"/>
    </source>
</evidence>
<dbReference type="GO" id="GO:0003700">
    <property type="term" value="F:DNA-binding transcription factor activity"/>
    <property type="evidence" value="ECO:0007669"/>
    <property type="project" value="InterPro"/>
</dbReference>
<evidence type="ECO:0000256" key="2">
    <source>
        <dbReference type="ARBA" id="ARBA00023015"/>
    </source>
</evidence>
<dbReference type="GO" id="GO:0000976">
    <property type="term" value="F:transcription cis-regulatory region binding"/>
    <property type="evidence" value="ECO:0007669"/>
    <property type="project" value="TreeGrafter"/>
</dbReference>
<sequence>MDLESLESFLEVEKHKNFTKAAESLFCTQAAVSMRIKRLETALECGLFKRCGRRVELTREGEIFLPYARQMVNTWKSASEHLLQTRLMEESEIRITSSSTPGTYIIPSLIYLFRQSYPYITVINHIQYTRSAISDVIGGNFSLGIISQPASVGTDVLCCEPLMEDPLVLVVHPQHPWVEKRGILFKEITEETLLISNPNTSLVNYLEKEGRLSLEPSRLYVAGNIEAIKRGIRNHQGISIMSEYAVRQELELGLLKQVPLLDHPGLKRQLYTIFRKDIRFKLSTSLFLEFFRKAAEDNRLLSQL</sequence>
<dbReference type="PROSITE" id="PS50931">
    <property type="entry name" value="HTH_LYSR"/>
    <property type="match status" value="1"/>
</dbReference>
<dbReference type="PANTHER" id="PTHR30126">
    <property type="entry name" value="HTH-TYPE TRANSCRIPTIONAL REGULATOR"/>
    <property type="match status" value="1"/>
</dbReference>
<dbReference type="PANTHER" id="PTHR30126:SF40">
    <property type="entry name" value="HTH-TYPE TRANSCRIPTIONAL REGULATOR GLTR"/>
    <property type="match status" value="1"/>
</dbReference>
<dbReference type="Pfam" id="PF00126">
    <property type="entry name" value="HTH_1"/>
    <property type="match status" value="1"/>
</dbReference>
<evidence type="ECO:0000313" key="7">
    <source>
        <dbReference type="Proteomes" id="UP000284543"/>
    </source>
</evidence>
<keyword evidence="3" id="KW-0238">DNA-binding</keyword>
<dbReference type="InterPro" id="IPR036390">
    <property type="entry name" value="WH_DNA-bd_sf"/>
</dbReference>
<protein>
    <submittedName>
        <fullName evidence="6">LysR family transcriptional regulator</fullName>
    </submittedName>
</protein>
<organism evidence="6 7">
    <name type="scientific">Enterocloster bolteae</name>
    <dbReference type="NCBI Taxonomy" id="208479"/>
    <lineage>
        <taxon>Bacteria</taxon>
        <taxon>Bacillati</taxon>
        <taxon>Bacillota</taxon>
        <taxon>Clostridia</taxon>
        <taxon>Lachnospirales</taxon>
        <taxon>Lachnospiraceae</taxon>
        <taxon>Enterocloster</taxon>
    </lineage>
</organism>
<dbReference type="InterPro" id="IPR036388">
    <property type="entry name" value="WH-like_DNA-bd_sf"/>
</dbReference>
<dbReference type="Gene3D" id="1.10.10.10">
    <property type="entry name" value="Winged helix-like DNA-binding domain superfamily/Winged helix DNA-binding domain"/>
    <property type="match status" value="1"/>
</dbReference>
<evidence type="ECO:0000313" key="6">
    <source>
        <dbReference type="EMBL" id="RGV74764.1"/>
    </source>
</evidence>
<feature type="domain" description="HTH lysR-type" evidence="5">
    <location>
        <begin position="1"/>
        <end position="58"/>
    </location>
</feature>
<dbReference type="InterPro" id="IPR005119">
    <property type="entry name" value="LysR_subst-bd"/>
</dbReference>
<dbReference type="PRINTS" id="PR00039">
    <property type="entry name" value="HTHLYSR"/>
</dbReference>
<accession>A0A412Z473</accession>
<dbReference type="RefSeq" id="WP_118018891.1">
    <property type="nucleotide sequence ID" value="NZ_CAUHGS010000026.1"/>
</dbReference>
<evidence type="ECO:0000259" key="5">
    <source>
        <dbReference type="PROSITE" id="PS50931"/>
    </source>
</evidence>
<dbReference type="InterPro" id="IPR000847">
    <property type="entry name" value="LysR_HTH_N"/>
</dbReference>
<keyword evidence="2" id="KW-0805">Transcription regulation</keyword>
<dbReference type="FunFam" id="1.10.10.10:FF:000001">
    <property type="entry name" value="LysR family transcriptional regulator"/>
    <property type="match status" value="1"/>
</dbReference>
<dbReference type="AlphaFoldDB" id="A0A412Z473"/>
<reference evidence="6 7" key="1">
    <citation type="submission" date="2018-08" db="EMBL/GenBank/DDBJ databases">
        <title>A genome reference for cultivated species of the human gut microbiota.</title>
        <authorList>
            <person name="Zou Y."/>
            <person name="Xue W."/>
            <person name="Luo G."/>
        </authorList>
    </citation>
    <scope>NUCLEOTIDE SEQUENCE [LARGE SCALE GENOMIC DNA]</scope>
    <source>
        <strain evidence="6 7">AF14-18</strain>
    </source>
</reference>
<proteinExistence type="inferred from homology"/>
<dbReference type="SUPFAM" id="SSF53850">
    <property type="entry name" value="Periplasmic binding protein-like II"/>
    <property type="match status" value="1"/>
</dbReference>
<keyword evidence="4" id="KW-0804">Transcription</keyword>
<comment type="caution">
    <text evidence="6">The sequence shown here is derived from an EMBL/GenBank/DDBJ whole genome shotgun (WGS) entry which is preliminary data.</text>
</comment>
<dbReference type="EMBL" id="QRZM01000006">
    <property type="protein sequence ID" value="RGV74764.1"/>
    <property type="molecule type" value="Genomic_DNA"/>
</dbReference>
<dbReference type="Proteomes" id="UP000284543">
    <property type="component" value="Unassembled WGS sequence"/>
</dbReference>
<dbReference type="Gene3D" id="3.40.190.10">
    <property type="entry name" value="Periplasmic binding protein-like II"/>
    <property type="match status" value="2"/>
</dbReference>
<evidence type="ECO:0000256" key="4">
    <source>
        <dbReference type="ARBA" id="ARBA00023163"/>
    </source>
</evidence>
<dbReference type="Pfam" id="PF03466">
    <property type="entry name" value="LysR_substrate"/>
    <property type="match status" value="1"/>
</dbReference>
<gene>
    <name evidence="6" type="ORF">DWW02_15580</name>
</gene>
<name>A0A412Z473_9FIRM</name>
<dbReference type="SUPFAM" id="SSF46785">
    <property type="entry name" value="Winged helix' DNA-binding domain"/>
    <property type="match status" value="1"/>
</dbReference>
<comment type="similarity">
    <text evidence="1">Belongs to the LysR transcriptional regulatory family.</text>
</comment>
<evidence type="ECO:0000256" key="1">
    <source>
        <dbReference type="ARBA" id="ARBA00009437"/>
    </source>
</evidence>